<keyword evidence="2" id="KW-1185">Reference proteome</keyword>
<reference evidence="1" key="1">
    <citation type="journal article" date="2020" name="bioRxiv">
        <title>Chromosome-level reference genome of the European wasp spider Argiope bruennichi: a resource for studies on range expansion and evolutionary adaptation.</title>
        <authorList>
            <person name="Sheffer M.M."/>
            <person name="Hoppe A."/>
            <person name="Krehenwinkel H."/>
            <person name="Uhl G."/>
            <person name="Kuss A.W."/>
            <person name="Jensen L."/>
            <person name="Jensen C."/>
            <person name="Gillespie R.G."/>
            <person name="Hoff K.J."/>
            <person name="Prost S."/>
        </authorList>
    </citation>
    <scope>NUCLEOTIDE SEQUENCE</scope>
</reference>
<organism evidence="1 2">
    <name type="scientific">Argiope bruennichi</name>
    <name type="common">Wasp spider</name>
    <name type="synonym">Aranea bruennichi</name>
    <dbReference type="NCBI Taxonomy" id="94029"/>
    <lineage>
        <taxon>Eukaryota</taxon>
        <taxon>Metazoa</taxon>
        <taxon>Ecdysozoa</taxon>
        <taxon>Arthropoda</taxon>
        <taxon>Chelicerata</taxon>
        <taxon>Arachnida</taxon>
        <taxon>Araneae</taxon>
        <taxon>Araneomorphae</taxon>
        <taxon>Entelegynae</taxon>
        <taxon>Araneoidea</taxon>
        <taxon>Araneidae</taxon>
        <taxon>Argiope</taxon>
    </lineage>
</organism>
<accession>A0A8T0F2H3</accession>
<evidence type="ECO:0000313" key="1">
    <source>
        <dbReference type="EMBL" id="KAF8785356.1"/>
    </source>
</evidence>
<protein>
    <submittedName>
        <fullName evidence="1">Uncharacterized protein</fullName>
    </submittedName>
</protein>
<comment type="caution">
    <text evidence="1">The sequence shown here is derived from an EMBL/GenBank/DDBJ whole genome shotgun (WGS) entry which is preliminary data.</text>
</comment>
<proteinExistence type="predicted"/>
<reference evidence="1" key="2">
    <citation type="submission" date="2020-06" db="EMBL/GenBank/DDBJ databases">
        <authorList>
            <person name="Sheffer M."/>
        </authorList>
    </citation>
    <scope>NUCLEOTIDE SEQUENCE</scope>
</reference>
<evidence type="ECO:0000313" key="2">
    <source>
        <dbReference type="Proteomes" id="UP000807504"/>
    </source>
</evidence>
<sequence>MHHKTVSRLPHRADVIMSSNMQSANPPSIDDQTLLMNEVNEAIYEKNEGKLGELLHVAVKLNDKPQFLRIQAHLALYRVQYDALIHVIRSPAENFPFVLHKELHIL</sequence>
<dbReference type="Proteomes" id="UP000807504">
    <property type="component" value="Unassembled WGS sequence"/>
</dbReference>
<name>A0A8T0F2H3_ARGBR</name>
<dbReference type="AlphaFoldDB" id="A0A8T0F2H3"/>
<dbReference type="EMBL" id="JABXBU010000030">
    <property type="protein sequence ID" value="KAF8785356.1"/>
    <property type="molecule type" value="Genomic_DNA"/>
</dbReference>
<gene>
    <name evidence="1" type="ORF">HNY73_010909</name>
</gene>